<comment type="caution">
    <text evidence="1">The sequence shown here is derived from an EMBL/GenBank/DDBJ whole genome shotgun (WGS) entry which is preliminary data.</text>
</comment>
<proteinExistence type="predicted"/>
<accession>A0A2G4RFS5</accession>
<name>A0A2G4RFS5_9PROT</name>
<gene>
    <name evidence="1" type="ORF">CSR02_01105</name>
</gene>
<protein>
    <submittedName>
        <fullName evidence="1">Uncharacterized protein</fullName>
    </submittedName>
</protein>
<sequence>MGWVMPINLGWPMGHKFPPKINKSISTGPRIQTLRMGYPQKNESCLDYPKQVTIKGKILVKTPKQETKYNHLKIELMKLKI</sequence>
<reference evidence="1 2" key="1">
    <citation type="submission" date="2017-10" db="EMBL/GenBank/DDBJ databases">
        <title>Genomic analysis of the genus Acetobacter.</title>
        <authorList>
            <person name="Kim K.H."/>
            <person name="Chun B.H."/>
            <person name="Son A.R."/>
            <person name="Jeon C.O."/>
        </authorList>
    </citation>
    <scope>NUCLEOTIDE SEQUENCE [LARGE SCALE GENOMIC DNA]</scope>
    <source>
        <strain evidence="1 2">LHT 2458</strain>
    </source>
</reference>
<dbReference type="AlphaFoldDB" id="A0A2G4RFS5"/>
<keyword evidence="2" id="KW-1185">Reference proteome</keyword>
<evidence type="ECO:0000313" key="1">
    <source>
        <dbReference type="EMBL" id="PHY95424.1"/>
    </source>
</evidence>
<dbReference type="Proteomes" id="UP000228751">
    <property type="component" value="Unassembled WGS sequence"/>
</dbReference>
<organism evidence="1 2">
    <name type="scientific">Acetobacter pomorum</name>
    <dbReference type="NCBI Taxonomy" id="65959"/>
    <lineage>
        <taxon>Bacteria</taxon>
        <taxon>Pseudomonadati</taxon>
        <taxon>Pseudomonadota</taxon>
        <taxon>Alphaproteobacteria</taxon>
        <taxon>Acetobacterales</taxon>
        <taxon>Acetobacteraceae</taxon>
        <taxon>Acetobacter</taxon>
    </lineage>
</organism>
<evidence type="ECO:0000313" key="2">
    <source>
        <dbReference type="Proteomes" id="UP000228751"/>
    </source>
</evidence>
<dbReference type="EMBL" id="PEBQ01000009">
    <property type="protein sequence ID" value="PHY95424.1"/>
    <property type="molecule type" value="Genomic_DNA"/>
</dbReference>